<evidence type="ECO:0000313" key="2">
    <source>
        <dbReference type="Proteomes" id="UP001172457"/>
    </source>
</evidence>
<dbReference type="EMBL" id="JARYMX010000002">
    <property type="protein sequence ID" value="KAJ9562063.1"/>
    <property type="molecule type" value="Genomic_DNA"/>
</dbReference>
<organism evidence="1 2">
    <name type="scientific">Centaurea solstitialis</name>
    <name type="common">yellow star-thistle</name>
    <dbReference type="NCBI Taxonomy" id="347529"/>
    <lineage>
        <taxon>Eukaryota</taxon>
        <taxon>Viridiplantae</taxon>
        <taxon>Streptophyta</taxon>
        <taxon>Embryophyta</taxon>
        <taxon>Tracheophyta</taxon>
        <taxon>Spermatophyta</taxon>
        <taxon>Magnoliopsida</taxon>
        <taxon>eudicotyledons</taxon>
        <taxon>Gunneridae</taxon>
        <taxon>Pentapetalae</taxon>
        <taxon>asterids</taxon>
        <taxon>campanulids</taxon>
        <taxon>Asterales</taxon>
        <taxon>Asteraceae</taxon>
        <taxon>Carduoideae</taxon>
        <taxon>Cardueae</taxon>
        <taxon>Centaureinae</taxon>
        <taxon>Centaurea</taxon>
    </lineage>
</organism>
<name>A0AA38TJG1_9ASTR</name>
<comment type="caution">
    <text evidence="1">The sequence shown here is derived from an EMBL/GenBank/DDBJ whole genome shotgun (WGS) entry which is preliminary data.</text>
</comment>
<protein>
    <submittedName>
        <fullName evidence="1">Uncharacterized protein</fullName>
    </submittedName>
</protein>
<gene>
    <name evidence="1" type="ORF">OSB04_007223</name>
</gene>
<dbReference type="Gene3D" id="3.40.50.720">
    <property type="entry name" value="NAD(P)-binding Rossmann-like Domain"/>
    <property type="match status" value="1"/>
</dbReference>
<accession>A0AA38TJG1</accession>
<evidence type="ECO:0000313" key="1">
    <source>
        <dbReference type="EMBL" id="KAJ9562063.1"/>
    </source>
</evidence>
<sequence length="71" mass="7770">MCLSGAGSKQRFLSLVFGTDVNHVNDVDATKSVFKGKANIRRATEDVGIIHTYVASGRELKKGTEWHAGHR</sequence>
<reference evidence="1" key="1">
    <citation type="submission" date="2023-03" db="EMBL/GenBank/DDBJ databases">
        <title>Chromosome-scale reference genome and RAD-based genetic map of yellow starthistle (Centaurea solstitialis) reveal putative structural variation and QTLs associated with invader traits.</title>
        <authorList>
            <person name="Reatini B."/>
            <person name="Cang F.A."/>
            <person name="Jiang Q."/>
            <person name="Mckibben M.T.W."/>
            <person name="Barker M.S."/>
            <person name="Rieseberg L.H."/>
            <person name="Dlugosch K.M."/>
        </authorList>
    </citation>
    <scope>NUCLEOTIDE SEQUENCE</scope>
    <source>
        <strain evidence="1">CAN-66</strain>
        <tissue evidence="1">Leaf</tissue>
    </source>
</reference>
<keyword evidence="2" id="KW-1185">Reference proteome</keyword>
<dbReference type="AlphaFoldDB" id="A0AA38TJG1"/>
<proteinExistence type="predicted"/>
<dbReference type="Proteomes" id="UP001172457">
    <property type="component" value="Chromosome 2"/>
</dbReference>